<dbReference type="PANTHER" id="PTHR12377">
    <property type="entry name" value="CYTOSOLIC IRON-SULFUR ASSEMBLY COMPONENT 2B-RELATED"/>
    <property type="match status" value="1"/>
</dbReference>
<dbReference type="GO" id="GO:0007059">
    <property type="term" value="P:chromosome segregation"/>
    <property type="evidence" value="ECO:0007669"/>
    <property type="project" value="UniProtKB-KW"/>
</dbReference>
<dbReference type="GO" id="GO:0140535">
    <property type="term" value="C:intracellular protein-containing complex"/>
    <property type="evidence" value="ECO:0007669"/>
    <property type="project" value="UniProtKB-ARBA"/>
</dbReference>
<dbReference type="SUPFAM" id="SSF117916">
    <property type="entry name" value="Fe-S cluster assembly (FSCA) domain-like"/>
    <property type="match status" value="1"/>
</dbReference>
<sequence length="213" mass="24082">MDSFPLHSLSLSLSFSRSSQTLALICRRFVNSLIVLVFCHSYPSLLLKEMTELSNPNPTVFASADAGHHRTAEELLREGDEDCEDPIDAWEVFELIRRIKDPEHPNTLEQLKVVEPSLIAVDWGKQQVQVRFTPTVPHCSMTTVIGLSIRLQLERTLPQYTKIDVSVTPGTHLQEEQVNKQLGDKERVAAALENNKSLLSMIESCIYAYEEGY</sequence>
<keyword evidence="5" id="KW-1185">Reference proteome</keyword>
<dbReference type="EMBL" id="ATMH01008324">
    <property type="protein sequence ID" value="EPY22149.1"/>
    <property type="molecule type" value="Genomic_DNA"/>
</dbReference>
<dbReference type="GO" id="GO:1990229">
    <property type="term" value="C:iron-sulfur cluster assembly complex"/>
    <property type="evidence" value="ECO:0007669"/>
    <property type="project" value="UniProtKB-ARBA"/>
</dbReference>
<dbReference type="Pfam" id="PF01883">
    <property type="entry name" value="FeS_assembly_P"/>
    <property type="match status" value="1"/>
</dbReference>
<protein>
    <submittedName>
        <fullName evidence="4">MIP18 family protein CG7949</fullName>
    </submittedName>
</protein>
<dbReference type="FunFam" id="3.30.300.130:FF:000005">
    <property type="entry name" value="Mitotic spindle-associated mmxd complex subunit"/>
    <property type="match status" value="1"/>
</dbReference>
<reference evidence="4 5" key="1">
    <citation type="journal article" date="2013" name="PLoS ONE">
        <title>Predicting the Proteins of Angomonas deanei, Strigomonas culicis and Their Respective Endosymbionts Reveals New Aspects of the Trypanosomatidae Family.</title>
        <authorList>
            <person name="Motta M.C."/>
            <person name="Martins A.C."/>
            <person name="de Souza S.S."/>
            <person name="Catta-Preta C.M."/>
            <person name="Silva R."/>
            <person name="Klein C.C."/>
            <person name="de Almeida L.G."/>
            <person name="de Lima Cunha O."/>
            <person name="Ciapina L.P."/>
            <person name="Brocchi M."/>
            <person name="Colabardini A.C."/>
            <person name="de Araujo Lima B."/>
            <person name="Machado C.R."/>
            <person name="de Almeida Soares C.M."/>
            <person name="Probst C.M."/>
            <person name="de Menezes C.B."/>
            <person name="Thompson C.E."/>
            <person name="Bartholomeu D.C."/>
            <person name="Gradia D.F."/>
            <person name="Pavoni D.P."/>
            <person name="Grisard E.C."/>
            <person name="Fantinatti-Garboggini F."/>
            <person name="Marchini F.K."/>
            <person name="Rodrigues-Luiz G.F."/>
            <person name="Wagner G."/>
            <person name="Goldman G.H."/>
            <person name="Fietto J.L."/>
            <person name="Elias M.C."/>
            <person name="Goldman M.H."/>
            <person name="Sagot M.F."/>
            <person name="Pereira M."/>
            <person name="Stoco P.H."/>
            <person name="de Mendonca-Neto R.P."/>
            <person name="Teixeira S.M."/>
            <person name="Maciel T.E."/>
            <person name="de Oliveira Mendes T.A."/>
            <person name="Urmenyi T.P."/>
            <person name="de Souza W."/>
            <person name="Schenkman S."/>
            <person name="de Vasconcelos A.T."/>
        </authorList>
    </citation>
    <scope>NUCLEOTIDE SEQUENCE [LARGE SCALE GENOMIC DNA]</scope>
</reference>
<dbReference type="Proteomes" id="UP000015354">
    <property type="component" value="Unassembled WGS sequence"/>
</dbReference>
<accession>S9TZX9</accession>
<name>S9TZX9_9TRYP</name>
<evidence type="ECO:0000259" key="3">
    <source>
        <dbReference type="Pfam" id="PF01883"/>
    </source>
</evidence>
<evidence type="ECO:0000313" key="4">
    <source>
        <dbReference type="EMBL" id="EPY22149.1"/>
    </source>
</evidence>
<dbReference type="InterPro" id="IPR034904">
    <property type="entry name" value="FSCA_dom_sf"/>
</dbReference>
<comment type="similarity">
    <text evidence="1">Belongs to the MIP18 family.</text>
</comment>
<organism evidence="4 5">
    <name type="scientific">Strigomonas culicis</name>
    <dbReference type="NCBI Taxonomy" id="28005"/>
    <lineage>
        <taxon>Eukaryota</taxon>
        <taxon>Discoba</taxon>
        <taxon>Euglenozoa</taxon>
        <taxon>Kinetoplastea</taxon>
        <taxon>Metakinetoplastina</taxon>
        <taxon>Trypanosomatida</taxon>
        <taxon>Trypanosomatidae</taxon>
        <taxon>Strigomonadinae</taxon>
        <taxon>Strigomonas</taxon>
    </lineage>
</organism>
<comment type="caution">
    <text evidence="4">The sequence shown here is derived from an EMBL/GenBank/DDBJ whole genome shotgun (WGS) entry which is preliminary data.</text>
</comment>
<evidence type="ECO:0000256" key="2">
    <source>
        <dbReference type="ARBA" id="ARBA00022829"/>
    </source>
</evidence>
<feature type="domain" description="MIP18 family-like" evidence="3">
    <location>
        <begin position="91"/>
        <end position="167"/>
    </location>
</feature>
<proteinExistence type="inferred from homology"/>
<keyword evidence="2" id="KW-0159">Chromosome partition</keyword>
<evidence type="ECO:0000313" key="5">
    <source>
        <dbReference type="Proteomes" id="UP000015354"/>
    </source>
</evidence>
<dbReference type="AlphaFoldDB" id="S9TZX9"/>
<dbReference type="InterPro" id="IPR039796">
    <property type="entry name" value="MIP18"/>
</dbReference>
<dbReference type="InterPro" id="IPR002744">
    <property type="entry name" value="MIP18-like"/>
</dbReference>
<dbReference type="OrthoDB" id="2746at2759"/>
<dbReference type="GO" id="GO:0051604">
    <property type="term" value="P:protein maturation"/>
    <property type="evidence" value="ECO:0007669"/>
    <property type="project" value="InterPro"/>
</dbReference>
<dbReference type="Gene3D" id="3.30.300.130">
    <property type="entry name" value="Fe-S cluster assembly (FSCA)"/>
    <property type="match status" value="1"/>
</dbReference>
<gene>
    <name evidence="4" type="ORF">STCU_08324</name>
</gene>
<dbReference type="PANTHER" id="PTHR12377:SF0">
    <property type="entry name" value="CYTOSOLIC IRON-SULFUR ASSEMBLY COMPONENT 2B"/>
    <property type="match status" value="1"/>
</dbReference>
<evidence type="ECO:0000256" key="1">
    <source>
        <dbReference type="ARBA" id="ARBA00010381"/>
    </source>
</evidence>
<dbReference type="Gene3D" id="6.10.250.1280">
    <property type="match status" value="1"/>
</dbReference>